<dbReference type="PANTHER" id="PTHR13322">
    <property type="entry name" value="C1ORF73 PROTEIN"/>
    <property type="match status" value="1"/>
</dbReference>
<dbReference type="SUPFAM" id="SSF48371">
    <property type="entry name" value="ARM repeat"/>
    <property type="match status" value="1"/>
</dbReference>
<keyword evidence="4" id="KW-1185">Reference proteome</keyword>
<name>A0A9W7Y2R7_9FUNG</name>
<dbReference type="PANTHER" id="PTHR13322:SF2">
    <property type="entry name" value="INTEGRATOR COMPLEX SUBUNIT 7"/>
    <property type="match status" value="1"/>
</dbReference>
<reference evidence="3" key="1">
    <citation type="submission" date="2022-07" db="EMBL/GenBank/DDBJ databases">
        <title>Phylogenomic reconstructions and comparative analyses of Kickxellomycotina fungi.</title>
        <authorList>
            <person name="Reynolds N.K."/>
            <person name="Stajich J.E."/>
            <person name="Barry K."/>
            <person name="Grigoriev I.V."/>
            <person name="Crous P."/>
            <person name="Smith M.E."/>
        </authorList>
    </citation>
    <scope>NUCLEOTIDE SEQUENCE</scope>
    <source>
        <strain evidence="3">NBRC 32514</strain>
    </source>
</reference>
<dbReference type="Proteomes" id="UP001149813">
    <property type="component" value="Unassembled WGS sequence"/>
</dbReference>
<evidence type="ECO:0000259" key="2">
    <source>
        <dbReference type="Pfam" id="PF24436"/>
    </source>
</evidence>
<proteinExistence type="inferred from homology"/>
<dbReference type="InterPro" id="IPR016024">
    <property type="entry name" value="ARM-type_fold"/>
</dbReference>
<dbReference type="EMBL" id="JANBOJ010000089">
    <property type="protein sequence ID" value="KAJ1722914.1"/>
    <property type="molecule type" value="Genomic_DNA"/>
</dbReference>
<sequence length="435" mass="48397">MSSIHPNSATATSADWAFKQMFKLEADCRSPVPATQVQAVGQFPKLFDQFPFPTLVGSAFLKLGDLFRSSSNALRFHIAQVFEASSKHLPQITHTDELLKRVLAVLYSNDPIARVLALRLIGNGSIVFAKYPETQHGVLLRFQSTHPLEIAAAVQTTQSMLKYSPEFLKVVWETVITKAGDTHMLDSARTQLIRSLEHAAPNLQLSVVLYDHCRTWMSHPESSIVVQNATMATWKAIIQPHNRLRVEDADFVSCYIQHELASTRRAALALIYKWDPADQSSDISAEDEVDAIRDRLVSFVRREYGKVTGSIDIHCIRLALAVLARIEAQGEYPGTPECWELAEAYSSWSLKAYCGLVSEQASVLDFMQTELSKSAMDSDQGNDSSTQVKAGDKVGHLDRLDRKYRQLVSGALLATSIAKVLNQKEYIEAASDILD</sequence>
<dbReference type="Pfam" id="PF24436">
    <property type="entry name" value="INTS7_N"/>
    <property type="match status" value="1"/>
</dbReference>
<accession>A0A9W7Y2R7</accession>
<organism evidence="3 4">
    <name type="scientific">Coemansia erecta</name>
    <dbReference type="NCBI Taxonomy" id="147472"/>
    <lineage>
        <taxon>Eukaryota</taxon>
        <taxon>Fungi</taxon>
        <taxon>Fungi incertae sedis</taxon>
        <taxon>Zoopagomycota</taxon>
        <taxon>Kickxellomycotina</taxon>
        <taxon>Kickxellomycetes</taxon>
        <taxon>Kickxellales</taxon>
        <taxon>Kickxellaceae</taxon>
        <taxon>Coemansia</taxon>
    </lineage>
</organism>
<protein>
    <recommendedName>
        <fullName evidence="2">Integrator complex subunit 7 N-terminal domain-containing protein</fullName>
    </recommendedName>
</protein>
<feature type="domain" description="Integrator complex subunit 7 N-terminal" evidence="2">
    <location>
        <begin position="22"/>
        <end position="219"/>
    </location>
</feature>
<dbReference type="InterPro" id="IPR033060">
    <property type="entry name" value="INTS7"/>
</dbReference>
<dbReference type="OrthoDB" id="275783at2759"/>
<comment type="similarity">
    <text evidence="1">Belongs to the Integrator subunit 7 family.</text>
</comment>
<gene>
    <name evidence="3" type="ORF">LPJ53_002706</name>
</gene>
<dbReference type="GO" id="GO:0032039">
    <property type="term" value="C:integrator complex"/>
    <property type="evidence" value="ECO:0007669"/>
    <property type="project" value="InterPro"/>
</dbReference>
<evidence type="ECO:0000313" key="4">
    <source>
        <dbReference type="Proteomes" id="UP001149813"/>
    </source>
</evidence>
<evidence type="ECO:0000256" key="1">
    <source>
        <dbReference type="ARBA" id="ARBA00008565"/>
    </source>
</evidence>
<comment type="caution">
    <text evidence="3">The sequence shown here is derived from an EMBL/GenBank/DDBJ whole genome shotgun (WGS) entry which is preliminary data.</text>
</comment>
<dbReference type="AlphaFoldDB" id="A0A9W7Y2R7"/>
<dbReference type="InterPro" id="IPR056516">
    <property type="entry name" value="INTS7_N"/>
</dbReference>
<dbReference type="GO" id="GO:0034472">
    <property type="term" value="P:snRNA 3'-end processing"/>
    <property type="evidence" value="ECO:0007669"/>
    <property type="project" value="TreeGrafter"/>
</dbReference>
<evidence type="ECO:0000313" key="3">
    <source>
        <dbReference type="EMBL" id="KAJ1722914.1"/>
    </source>
</evidence>